<organism evidence="1">
    <name type="scientific">Tanacetum cinerariifolium</name>
    <name type="common">Dalmatian daisy</name>
    <name type="synonym">Chrysanthemum cinerariifolium</name>
    <dbReference type="NCBI Taxonomy" id="118510"/>
    <lineage>
        <taxon>Eukaryota</taxon>
        <taxon>Viridiplantae</taxon>
        <taxon>Streptophyta</taxon>
        <taxon>Embryophyta</taxon>
        <taxon>Tracheophyta</taxon>
        <taxon>Spermatophyta</taxon>
        <taxon>Magnoliopsida</taxon>
        <taxon>eudicotyledons</taxon>
        <taxon>Gunneridae</taxon>
        <taxon>Pentapetalae</taxon>
        <taxon>asterids</taxon>
        <taxon>campanulids</taxon>
        <taxon>Asterales</taxon>
        <taxon>Asteraceae</taxon>
        <taxon>Asteroideae</taxon>
        <taxon>Anthemideae</taxon>
        <taxon>Anthemidinae</taxon>
        <taxon>Tanacetum</taxon>
    </lineage>
</organism>
<sequence>MMFRICNFQAIYKCKNVQNIYINVKFPPSTQKSHSGGSEDEGPEALGCLHSCSGARFSGAALFGLNCKRKRRIIKFPKKG</sequence>
<evidence type="ECO:0000313" key="1">
    <source>
        <dbReference type="EMBL" id="GFD28572.1"/>
    </source>
</evidence>
<dbReference type="EMBL" id="BKCJ011386680">
    <property type="protein sequence ID" value="GFD28572.1"/>
    <property type="molecule type" value="Genomic_DNA"/>
</dbReference>
<reference evidence="1" key="1">
    <citation type="journal article" date="2019" name="Sci. Rep.">
        <title>Draft genome of Tanacetum cinerariifolium, the natural source of mosquito coil.</title>
        <authorList>
            <person name="Yamashiro T."/>
            <person name="Shiraishi A."/>
            <person name="Satake H."/>
            <person name="Nakayama K."/>
        </authorList>
    </citation>
    <scope>NUCLEOTIDE SEQUENCE</scope>
</reference>
<gene>
    <name evidence="1" type="ORF">Tci_900541</name>
</gene>
<protein>
    <submittedName>
        <fullName evidence="1">Uncharacterized protein</fullName>
    </submittedName>
</protein>
<comment type="caution">
    <text evidence="1">The sequence shown here is derived from an EMBL/GenBank/DDBJ whole genome shotgun (WGS) entry which is preliminary data.</text>
</comment>
<accession>A0A699V033</accession>
<name>A0A699V033_TANCI</name>
<proteinExistence type="predicted"/>
<dbReference type="AlphaFoldDB" id="A0A699V033"/>